<evidence type="ECO:0000313" key="1">
    <source>
        <dbReference type="EMBL" id="AYL94582.1"/>
    </source>
</evidence>
<keyword evidence="2" id="KW-1185">Reference proteome</keyword>
<dbReference type="AlphaFoldDB" id="A0A494VUF2"/>
<reference evidence="1 2" key="1">
    <citation type="submission" date="2018-10" db="EMBL/GenBank/DDBJ databases">
        <title>Genome sequencing of Mucilaginibacter sp. HYN0043.</title>
        <authorList>
            <person name="Kim M."/>
            <person name="Yi H."/>
        </authorList>
    </citation>
    <scope>NUCLEOTIDE SEQUENCE [LARGE SCALE GENOMIC DNA]</scope>
    <source>
        <strain evidence="1 2">HYN0043</strain>
    </source>
</reference>
<dbReference type="RefSeq" id="WP_119408297.1">
    <property type="nucleotide sequence ID" value="NZ_CP032869.1"/>
</dbReference>
<gene>
    <name evidence="1" type="ORF">HYN43_004385</name>
</gene>
<dbReference type="OrthoDB" id="660153at2"/>
<proteinExistence type="predicted"/>
<sequence>MINKVPVKKLIEFGRFSERRQTTFANKLKVPKKIDLDENSNGGDYWIRSTSGLARAFKENSPSVIKEKIEDLSTDFESTEFNNTKIMFKRNLEILHNYEDFDFSIWRPSNDLKFLSKSNSPLLIKDVPIQILPHHIFSFKNKGELSVGGIWFVVWLEGFKPSDLGTFSDALFRYISHLYSREHKVNPTYCIIVDALSKETVNYQQVLEGKIPSSLNTTIDRLKKYL</sequence>
<protein>
    <submittedName>
        <fullName evidence="1">Uncharacterized protein</fullName>
    </submittedName>
</protein>
<name>A0A494VUF2_9SPHI</name>
<dbReference type="KEGG" id="muh:HYN43_004385"/>
<accession>A0A494VUF2</accession>
<evidence type="ECO:0000313" key="2">
    <source>
        <dbReference type="Proteomes" id="UP000270046"/>
    </source>
</evidence>
<dbReference type="Proteomes" id="UP000270046">
    <property type="component" value="Chromosome"/>
</dbReference>
<organism evidence="1 2">
    <name type="scientific">Mucilaginibacter celer</name>
    <dbReference type="NCBI Taxonomy" id="2305508"/>
    <lineage>
        <taxon>Bacteria</taxon>
        <taxon>Pseudomonadati</taxon>
        <taxon>Bacteroidota</taxon>
        <taxon>Sphingobacteriia</taxon>
        <taxon>Sphingobacteriales</taxon>
        <taxon>Sphingobacteriaceae</taxon>
        <taxon>Mucilaginibacter</taxon>
    </lineage>
</organism>
<dbReference type="EMBL" id="CP032869">
    <property type="protein sequence ID" value="AYL94582.1"/>
    <property type="molecule type" value="Genomic_DNA"/>
</dbReference>